<evidence type="ECO:0000256" key="2">
    <source>
        <dbReference type="SAM" id="MobiDB-lite"/>
    </source>
</evidence>
<evidence type="ECO:0000313" key="4">
    <source>
        <dbReference type="Proteomes" id="UP000478837"/>
    </source>
</evidence>
<reference evidence="3 4" key="1">
    <citation type="submission" date="2020-01" db="EMBL/GenBank/DDBJ databases">
        <title>Genomes of bacteria type strains.</title>
        <authorList>
            <person name="Chen J."/>
            <person name="Zhu S."/>
            <person name="Yang J."/>
        </authorList>
    </citation>
    <scope>NUCLEOTIDE SEQUENCE [LARGE SCALE GENOMIC DNA]</scope>
    <source>
        <strain evidence="3 4">LMG 22958</strain>
    </source>
</reference>
<dbReference type="EMBL" id="JAAAWP010000005">
    <property type="protein sequence ID" value="NDW21756.1"/>
    <property type="molecule type" value="Genomic_DNA"/>
</dbReference>
<comment type="caution">
    <text evidence="3">The sequence shown here is derived from an EMBL/GenBank/DDBJ whole genome shotgun (WGS) entry which is preliminary data.</text>
</comment>
<keyword evidence="4" id="KW-1185">Reference proteome</keyword>
<sequence>MELLVSLALLVVGVVIGFFVGRFAQSKKGAGNAAQTEKQVKEILAQQAQHHIHQTRQSLESIEGQCDVLKQQLEEYEALLEQNGDDNDSKVPFYGEQATTYLRNNLKGSDKSRVQRVSDTQPKDFANSGSGLFVGGSEQNTAEKQ</sequence>
<accession>A0A6L9MU86</accession>
<feature type="coiled-coil region" evidence="1">
    <location>
        <begin position="52"/>
        <end position="86"/>
    </location>
</feature>
<protein>
    <submittedName>
        <fullName evidence="3">DUF1043 family protein</fullName>
    </submittedName>
</protein>
<dbReference type="Pfam" id="PF06295">
    <property type="entry name" value="ZapG-like"/>
    <property type="match status" value="1"/>
</dbReference>
<feature type="region of interest" description="Disordered" evidence="2">
    <location>
        <begin position="105"/>
        <end position="145"/>
    </location>
</feature>
<gene>
    <name evidence="3" type="ORF">GTW09_09520</name>
</gene>
<dbReference type="RefSeq" id="WP_163111705.1">
    <property type="nucleotide sequence ID" value="NZ_JAAAWP010000005.1"/>
</dbReference>
<dbReference type="InterPro" id="IPR009386">
    <property type="entry name" value="ZapG-like"/>
</dbReference>
<keyword evidence="1" id="KW-0175">Coiled coil</keyword>
<organism evidence="3 4">
    <name type="scientific">Alteromonas hispanica</name>
    <dbReference type="NCBI Taxonomy" id="315421"/>
    <lineage>
        <taxon>Bacteria</taxon>
        <taxon>Pseudomonadati</taxon>
        <taxon>Pseudomonadota</taxon>
        <taxon>Gammaproteobacteria</taxon>
        <taxon>Alteromonadales</taxon>
        <taxon>Alteromonadaceae</taxon>
        <taxon>Alteromonas/Salinimonas group</taxon>
        <taxon>Alteromonas</taxon>
    </lineage>
</organism>
<dbReference type="Proteomes" id="UP000478837">
    <property type="component" value="Unassembled WGS sequence"/>
</dbReference>
<evidence type="ECO:0000256" key="1">
    <source>
        <dbReference type="SAM" id="Coils"/>
    </source>
</evidence>
<evidence type="ECO:0000313" key="3">
    <source>
        <dbReference type="EMBL" id="NDW21756.1"/>
    </source>
</evidence>
<name>A0A6L9MU86_9ALTE</name>
<dbReference type="AlphaFoldDB" id="A0A6L9MU86"/>
<proteinExistence type="predicted"/>